<keyword evidence="4" id="KW-0812">Transmembrane</keyword>
<evidence type="ECO:0000256" key="9">
    <source>
        <dbReference type="ARBA" id="ARBA00023180"/>
    </source>
</evidence>
<evidence type="ECO:0000256" key="3">
    <source>
        <dbReference type="ARBA" id="ARBA00022679"/>
    </source>
</evidence>
<sequence>MKLKLRYYTKFMFVREPFIRLISAYRDKFLQQNAYYYEEFGKDILRRYGNIPNPPKTDQEAFALGKRPSFYNFIQYLLDPQTEISEPFEPHWRQMHRLCHPCLIKYDFIGHQETLKNDAQELLRMLKLEGKIKFPPVYENTTSSNSVLSWFKTVPLKDRRRLYRLYEQDFRLFGYRRPSEILDG</sequence>
<evidence type="ECO:0000256" key="4">
    <source>
        <dbReference type="ARBA" id="ARBA00022692"/>
    </source>
</evidence>
<reference evidence="12" key="2">
    <citation type="submission" date="2016-06" db="EMBL/GenBank/DDBJ databases">
        <title>The genome of a short-lived fish provides insights into sex chromosome evolution and the genetic control of aging.</title>
        <authorList>
            <person name="Reichwald K."/>
            <person name="Felder M."/>
            <person name="Petzold A."/>
            <person name="Koch P."/>
            <person name="Groth M."/>
            <person name="Platzer M."/>
        </authorList>
    </citation>
    <scope>NUCLEOTIDE SEQUENCE</scope>
    <source>
        <tissue evidence="12">Brain</tissue>
    </source>
</reference>
<evidence type="ECO:0000256" key="11">
    <source>
        <dbReference type="RuleBase" id="RU364020"/>
    </source>
</evidence>
<organism evidence="12">
    <name type="scientific">Iconisemion striatum</name>
    <dbReference type="NCBI Taxonomy" id="60296"/>
    <lineage>
        <taxon>Eukaryota</taxon>
        <taxon>Metazoa</taxon>
        <taxon>Chordata</taxon>
        <taxon>Craniata</taxon>
        <taxon>Vertebrata</taxon>
        <taxon>Euteleostomi</taxon>
        <taxon>Actinopterygii</taxon>
        <taxon>Neopterygii</taxon>
        <taxon>Teleostei</taxon>
        <taxon>Neoteleostei</taxon>
        <taxon>Acanthomorphata</taxon>
        <taxon>Ovalentaria</taxon>
        <taxon>Atherinomorphae</taxon>
        <taxon>Cyprinodontiformes</taxon>
        <taxon>Nothobranchiidae</taxon>
        <taxon>Iconisemion</taxon>
    </lineage>
</organism>
<dbReference type="InterPro" id="IPR018011">
    <property type="entry name" value="Carb_sulfotrans_8-10"/>
</dbReference>
<evidence type="ECO:0000256" key="10">
    <source>
        <dbReference type="ARBA" id="ARBA00023277"/>
    </source>
</evidence>
<dbReference type="AlphaFoldDB" id="A0A1A7WAR3"/>
<dbReference type="GO" id="GO:0030166">
    <property type="term" value="P:proteoglycan biosynthetic process"/>
    <property type="evidence" value="ECO:0007669"/>
    <property type="project" value="TreeGrafter"/>
</dbReference>
<proteinExistence type="inferred from homology"/>
<evidence type="ECO:0000256" key="5">
    <source>
        <dbReference type="ARBA" id="ARBA00022968"/>
    </source>
</evidence>
<dbReference type="GO" id="GO:0008146">
    <property type="term" value="F:sulfotransferase activity"/>
    <property type="evidence" value="ECO:0007669"/>
    <property type="project" value="InterPro"/>
</dbReference>
<comment type="similarity">
    <text evidence="2 11">Belongs to the sulfotransferase 2 family.</text>
</comment>
<dbReference type="GO" id="GO:0016051">
    <property type="term" value="P:carbohydrate biosynthetic process"/>
    <property type="evidence" value="ECO:0007669"/>
    <property type="project" value="InterPro"/>
</dbReference>
<evidence type="ECO:0000256" key="8">
    <source>
        <dbReference type="ARBA" id="ARBA00023136"/>
    </source>
</evidence>
<dbReference type="PANTHER" id="PTHR12137">
    <property type="entry name" value="CARBOHYDRATE SULFOTRANSFERASE"/>
    <property type="match status" value="1"/>
</dbReference>
<evidence type="ECO:0000256" key="2">
    <source>
        <dbReference type="ARBA" id="ARBA00006339"/>
    </source>
</evidence>
<evidence type="ECO:0000256" key="1">
    <source>
        <dbReference type="ARBA" id="ARBA00004323"/>
    </source>
</evidence>
<keyword evidence="8" id="KW-0472">Membrane</keyword>
<accession>A0A1A7WAR3</accession>
<keyword evidence="3 11" id="KW-0808">Transferase</keyword>
<keyword evidence="5 11" id="KW-0735">Signal-anchor</keyword>
<keyword evidence="7 11" id="KW-0333">Golgi apparatus</keyword>
<dbReference type="Pfam" id="PF03567">
    <property type="entry name" value="Sulfotransfer_2"/>
    <property type="match status" value="1"/>
</dbReference>
<protein>
    <recommendedName>
        <fullName evidence="11">Carbohydrate sulfotransferase</fullName>
        <ecNumber evidence="11">2.8.2.-</ecNumber>
    </recommendedName>
</protein>
<dbReference type="InterPro" id="IPR005331">
    <property type="entry name" value="Sulfotransferase"/>
</dbReference>
<comment type="subcellular location">
    <subcellularLocation>
        <location evidence="1 11">Golgi apparatus membrane</location>
        <topology evidence="1 11">Single-pass type II membrane protein</topology>
    </subcellularLocation>
</comment>
<gene>
    <name evidence="12" type="primary">Nfu_g_1_019980</name>
</gene>
<dbReference type="EMBL" id="HADW01001528">
    <property type="protein sequence ID" value="SBP02928.1"/>
    <property type="molecule type" value="Transcribed_RNA"/>
</dbReference>
<evidence type="ECO:0000256" key="6">
    <source>
        <dbReference type="ARBA" id="ARBA00022989"/>
    </source>
</evidence>
<keyword evidence="9 11" id="KW-0325">Glycoprotein</keyword>
<evidence type="ECO:0000256" key="7">
    <source>
        <dbReference type="ARBA" id="ARBA00023034"/>
    </source>
</evidence>
<dbReference type="PANTHER" id="PTHR12137:SF4">
    <property type="entry name" value="CARBOHYDRATE SULFOTRANSFERASE 12"/>
    <property type="match status" value="1"/>
</dbReference>
<dbReference type="GO" id="GO:0000139">
    <property type="term" value="C:Golgi membrane"/>
    <property type="evidence" value="ECO:0007669"/>
    <property type="project" value="UniProtKB-SubCell"/>
</dbReference>
<reference evidence="12" key="1">
    <citation type="submission" date="2016-05" db="EMBL/GenBank/DDBJ databases">
        <authorList>
            <person name="Lavstsen T."/>
            <person name="Jespersen J.S."/>
        </authorList>
    </citation>
    <scope>NUCLEOTIDE SEQUENCE</scope>
    <source>
        <tissue evidence="12">Brain</tissue>
    </source>
</reference>
<name>A0A1A7WAR3_9TELE</name>
<keyword evidence="6" id="KW-1133">Transmembrane helix</keyword>
<evidence type="ECO:0000313" key="12">
    <source>
        <dbReference type="EMBL" id="SBP02928.1"/>
    </source>
</evidence>
<dbReference type="EC" id="2.8.2.-" evidence="11"/>
<keyword evidence="10 11" id="KW-0119">Carbohydrate metabolism</keyword>